<name>D8J7B7_HALJB</name>
<dbReference type="OrthoDB" id="6243at2157"/>
<sequence length="205" mass="23150">MRPDDVRQDWAERSGKFSPAYYARIGPNEVSETLVDVLTHYVDDSAAILEVGCGSGRHLAHLHEHGFGNLTGIDINDEAFSVMAEHYPRLSEGGTFHTGAIEELVPEFDDDAFDVVYSVETLQHVHPDDEWVFEEFARITSDLLVTAENEGNGPTRGREETPVSYVDDEFPLYHRDWKRVFSTAGLAQLIREPTSRDTIRVFRAP</sequence>
<dbReference type="STRING" id="795797.HacjB3_03095"/>
<dbReference type="PATRIC" id="fig|795797.18.peg.618"/>
<dbReference type="InterPro" id="IPR029063">
    <property type="entry name" value="SAM-dependent_MTases_sf"/>
</dbReference>
<dbReference type="Proteomes" id="UP000000390">
    <property type="component" value="Chromosome"/>
</dbReference>
<dbReference type="Proteomes" id="UP000011645">
    <property type="component" value="Unassembled WGS sequence"/>
</dbReference>
<evidence type="ECO:0000313" key="2">
    <source>
        <dbReference type="EMBL" id="ADJ14012.1"/>
    </source>
</evidence>
<reference evidence="2 4" key="1">
    <citation type="journal article" date="2010" name="J. Bacteriol.">
        <title>Complete genome sequence of Halalkalicoccus jeotgali B3(T), an extremely halophilic archaeon.</title>
        <authorList>
            <person name="Roh S.W."/>
            <person name="Nam Y.D."/>
            <person name="Nam S.H."/>
            <person name="Choi S.H."/>
            <person name="Park H.S."/>
            <person name="Bae J.W."/>
        </authorList>
    </citation>
    <scope>NUCLEOTIDE SEQUENCE [LARGE SCALE GENOMIC DNA]</scope>
    <source>
        <strain evidence="2">B3</strain>
        <strain evidence="4">DSM 18796 / CECT 7217 / JCM 14584 / KCTC 4019 / B3</strain>
    </source>
</reference>
<dbReference type="GeneID" id="9418419"/>
<accession>D8J7B7</accession>
<dbReference type="RefSeq" id="WP_008418102.1">
    <property type="nucleotide sequence ID" value="NC_014297.1"/>
</dbReference>
<dbReference type="AlphaFoldDB" id="D8J7B7"/>
<evidence type="ECO:0000259" key="1">
    <source>
        <dbReference type="Pfam" id="PF08241"/>
    </source>
</evidence>
<dbReference type="GO" id="GO:0008757">
    <property type="term" value="F:S-adenosylmethionine-dependent methyltransferase activity"/>
    <property type="evidence" value="ECO:0007669"/>
    <property type="project" value="InterPro"/>
</dbReference>
<protein>
    <recommendedName>
        <fullName evidence="1">Methyltransferase type 11 domain-containing protein</fullName>
    </recommendedName>
</protein>
<dbReference type="HOGENOM" id="CLU_1340716_0_0_2"/>
<reference evidence="3 5" key="2">
    <citation type="journal article" date="2014" name="PLoS Genet.">
        <title>Phylogenetically driven sequencing of extremely halophilic archaea reveals strategies for static and dynamic osmo-response.</title>
        <authorList>
            <person name="Becker E.A."/>
            <person name="Seitzer P.M."/>
            <person name="Tritt A."/>
            <person name="Larsen D."/>
            <person name="Krusor M."/>
            <person name="Yao A.I."/>
            <person name="Wu D."/>
            <person name="Madern D."/>
            <person name="Eisen J.A."/>
            <person name="Darling A.E."/>
            <person name="Facciotti M.T."/>
        </authorList>
    </citation>
    <scope>NUCLEOTIDE SEQUENCE [LARGE SCALE GENOMIC DNA]</scope>
    <source>
        <strain evidence="3">B3</strain>
        <strain evidence="5">DSM 18796 / CECT 7217 / JCM 14584 / KCTC 4019 / B3</strain>
    </source>
</reference>
<dbReference type="KEGG" id="hje:HacjB3_03095"/>
<dbReference type="SUPFAM" id="SSF53335">
    <property type="entry name" value="S-adenosyl-L-methionine-dependent methyltransferases"/>
    <property type="match status" value="1"/>
</dbReference>
<dbReference type="eggNOG" id="arCOG06507">
    <property type="taxonomic scope" value="Archaea"/>
</dbReference>
<dbReference type="EMBL" id="CP002062">
    <property type="protein sequence ID" value="ADJ14012.1"/>
    <property type="molecule type" value="Genomic_DNA"/>
</dbReference>
<dbReference type="InterPro" id="IPR013216">
    <property type="entry name" value="Methyltransf_11"/>
</dbReference>
<dbReference type="PANTHER" id="PTHR43464">
    <property type="entry name" value="METHYLTRANSFERASE"/>
    <property type="match status" value="1"/>
</dbReference>
<organism evidence="2 4">
    <name type="scientific">Halalkalicoccus jeotgali (strain DSM 18796 / CECT 7217 / JCM 14584 / KCTC 4019 / B3)</name>
    <dbReference type="NCBI Taxonomy" id="795797"/>
    <lineage>
        <taxon>Archaea</taxon>
        <taxon>Methanobacteriati</taxon>
        <taxon>Methanobacteriota</taxon>
        <taxon>Stenosarchaea group</taxon>
        <taxon>Halobacteria</taxon>
        <taxon>Halobacteriales</taxon>
        <taxon>Halococcaceae</taxon>
        <taxon>Halalkalicoccus</taxon>
    </lineage>
</organism>
<keyword evidence="5" id="KW-1185">Reference proteome</keyword>
<evidence type="ECO:0000313" key="3">
    <source>
        <dbReference type="EMBL" id="ELY33942.1"/>
    </source>
</evidence>
<gene>
    <name evidence="2" type="ordered locus">HacjB3_03095</name>
    <name evidence="3" type="ORF">C497_16212</name>
</gene>
<proteinExistence type="predicted"/>
<dbReference type="Pfam" id="PF08241">
    <property type="entry name" value="Methyltransf_11"/>
    <property type="match status" value="1"/>
</dbReference>
<evidence type="ECO:0000313" key="5">
    <source>
        <dbReference type="Proteomes" id="UP000011645"/>
    </source>
</evidence>
<dbReference type="Gene3D" id="3.40.50.150">
    <property type="entry name" value="Vaccinia Virus protein VP39"/>
    <property type="match status" value="1"/>
</dbReference>
<dbReference type="CDD" id="cd02440">
    <property type="entry name" value="AdoMet_MTases"/>
    <property type="match status" value="1"/>
</dbReference>
<dbReference type="EMBL" id="AOHV01000042">
    <property type="protein sequence ID" value="ELY33942.1"/>
    <property type="molecule type" value="Genomic_DNA"/>
</dbReference>
<evidence type="ECO:0000313" key="4">
    <source>
        <dbReference type="Proteomes" id="UP000000390"/>
    </source>
</evidence>
<feature type="domain" description="Methyltransferase type 11" evidence="1">
    <location>
        <begin position="49"/>
        <end position="140"/>
    </location>
</feature>